<protein>
    <recommendedName>
        <fullName evidence="5">UDP-glucuronosyltransferase</fullName>
        <ecNumber evidence="5">2.4.1.17</ecNumber>
    </recommendedName>
</protein>
<gene>
    <name evidence="6" type="primary">Ugt8</name>
    <name evidence="6" type="ORF">B7P43_G09833</name>
</gene>
<dbReference type="STRING" id="105785.A0A2J7Q382"/>
<comment type="caution">
    <text evidence="6">The sequence shown here is derived from an EMBL/GenBank/DDBJ whole genome shotgun (WGS) entry which is preliminary data.</text>
</comment>
<evidence type="ECO:0000256" key="1">
    <source>
        <dbReference type="ARBA" id="ARBA00009995"/>
    </source>
</evidence>
<organism evidence="6 7">
    <name type="scientific">Cryptotermes secundus</name>
    <dbReference type="NCBI Taxonomy" id="105785"/>
    <lineage>
        <taxon>Eukaryota</taxon>
        <taxon>Metazoa</taxon>
        <taxon>Ecdysozoa</taxon>
        <taxon>Arthropoda</taxon>
        <taxon>Hexapoda</taxon>
        <taxon>Insecta</taxon>
        <taxon>Pterygota</taxon>
        <taxon>Neoptera</taxon>
        <taxon>Polyneoptera</taxon>
        <taxon>Dictyoptera</taxon>
        <taxon>Blattodea</taxon>
        <taxon>Blattoidea</taxon>
        <taxon>Termitoidae</taxon>
        <taxon>Kalotermitidae</taxon>
        <taxon>Cryptotermitinae</taxon>
        <taxon>Cryptotermes</taxon>
    </lineage>
</organism>
<keyword evidence="3 4" id="KW-0808">Transferase</keyword>
<evidence type="ECO:0000256" key="4">
    <source>
        <dbReference type="RuleBase" id="RU003718"/>
    </source>
</evidence>
<feature type="signal peptide" evidence="5">
    <location>
        <begin position="1"/>
        <end position="22"/>
    </location>
</feature>
<dbReference type="PROSITE" id="PS00375">
    <property type="entry name" value="UDPGT"/>
    <property type="match status" value="1"/>
</dbReference>
<dbReference type="Pfam" id="PF00201">
    <property type="entry name" value="UDPGT"/>
    <property type="match status" value="1"/>
</dbReference>
<dbReference type="EMBL" id="NEVH01019069">
    <property type="protein sequence ID" value="PNF23045.1"/>
    <property type="molecule type" value="Genomic_DNA"/>
</dbReference>
<keyword evidence="5" id="KW-0812">Transmembrane</keyword>
<comment type="subcellular location">
    <subcellularLocation>
        <location evidence="5">Membrane</location>
        <topology evidence="5">Single-pass membrane protein</topology>
    </subcellularLocation>
</comment>
<keyword evidence="5" id="KW-0472">Membrane</keyword>
<dbReference type="Proteomes" id="UP000235965">
    <property type="component" value="Unassembled WGS sequence"/>
</dbReference>
<evidence type="ECO:0000256" key="5">
    <source>
        <dbReference type="RuleBase" id="RU362059"/>
    </source>
</evidence>
<evidence type="ECO:0000256" key="2">
    <source>
        <dbReference type="ARBA" id="ARBA00022676"/>
    </source>
</evidence>
<dbReference type="PANTHER" id="PTHR48043">
    <property type="entry name" value="EG:EG0003.4 PROTEIN-RELATED"/>
    <property type="match status" value="1"/>
</dbReference>
<comment type="similarity">
    <text evidence="1 4">Belongs to the UDP-glycosyltransferase family.</text>
</comment>
<dbReference type="InterPro" id="IPR050271">
    <property type="entry name" value="UDP-glycosyltransferase"/>
</dbReference>
<dbReference type="InterPro" id="IPR035595">
    <property type="entry name" value="UDP_glycos_trans_CS"/>
</dbReference>
<comment type="catalytic activity">
    <reaction evidence="5">
        <text>glucuronate acceptor + UDP-alpha-D-glucuronate = acceptor beta-D-glucuronoside + UDP + H(+)</text>
        <dbReference type="Rhea" id="RHEA:21032"/>
        <dbReference type="ChEBI" id="CHEBI:15378"/>
        <dbReference type="ChEBI" id="CHEBI:58052"/>
        <dbReference type="ChEBI" id="CHEBI:58223"/>
        <dbReference type="ChEBI" id="CHEBI:132367"/>
        <dbReference type="ChEBI" id="CHEBI:132368"/>
        <dbReference type="EC" id="2.4.1.17"/>
    </reaction>
</comment>
<dbReference type="CDD" id="cd03784">
    <property type="entry name" value="GT1_Gtf-like"/>
    <property type="match status" value="1"/>
</dbReference>
<feature type="chain" id="PRO_5014206247" description="UDP-glucuronosyltransferase" evidence="5">
    <location>
        <begin position="23"/>
        <end position="526"/>
    </location>
</feature>
<keyword evidence="5" id="KW-1133">Transmembrane helix</keyword>
<proteinExistence type="inferred from homology"/>
<dbReference type="OrthoDB" id="5835829at2759"/>
<dbReference type="FunFam" id="3.40.50.2000:FF:000050">
    <property type="entry name" value="UDP-glucuronosyltransferase"/>
    <property type="match status" value="1"/>
</dbReference>
<dbReference type="SUPFAM" id="SSF53756">
    <property type="entry name" value="UDP-Glycosyltransferase/glycogen phosphorylase"/>
    <property type="match status" value="1"/>
</dbReference>
<dbReference type="PANTHER" id="PTHR48043:SF159">
    <property type="entry name" value="EG:EG0003.4 PROTEIN-RELATED"/>
    <property type="match status" value="1"/>
</dbReference>
<evidence type="ECO:0000313" key="7">
    <source>
        <dbReference type="Proteomes" id="UP000235965"/>
    </source>
</evidence>
<dbReference type="GO" id="GO:0015020">
    <property type="term" value="F:glucuronosyltransferase activity"/>
    <property type="evidence" value="ECO:0007669"/>
    <property type="project" value="UniProtKB-EC"/>
</dbReference>
<sequence length="526" mass="60549">MEHLRWCLVAAVIIQIFDASVGAKILGIFPFQAKSHTFVATPLMLELAKRGHEVTVISHNPYKEKVANYTEIVVKTTMLDFIKYKGIQRTLFELQDVGILTKIMDLWRNNKGTCDLMLQEEEIQKLIHAKNLHFDLVIVEAFFNECFLGFVHKFKAPLIHLCTFGGTHWIGDWVGNPNPYAYVPDLLLEYDNKMDFWQRMLNTMVGTFWRLGRQYYYLPGQDAIMRKHFNDSDDLPSVAEIEHTTSLVLLNHHFSISYPRPLMPNMVQVGGMHVQPPRKLPQDLEKFLDDAPDGVIYFSMGSNLQSSGLSDYKRDAFLKAFSELKQQVLWKWETDTLPGQPSNVRLGKWFPQADILAHPNVRLFMTHGGLLSTQEALNRGVPVVGIPVFGDQSQNMRRAQSAGYGIMVSYHNITTQSVKWALKEVLQNSKYRDTAQRLSRIYRDQPLTPLEQAVFWTEYVIRHKGARHMRSAALDLTWYQYFLLDVIAVLALVVGSIMLILFLMLRAVLRKVWSVKNIDKSSKKQD</sequence>
<dbReference type="EC" id="2.4.1.17" evidence="5"/>
<evidence type="ECO:0000313" key="6">
    <source>
        <dbReference type="EMBL" id="PNF23045.1"/>
    </source>
</evidence>
<keyword evidence="2 4" id="KW-0328">Glycosyltransferase</keyword>
<dbReference type="Gene3D" id="3.40.50.2000">
    <property type="entry name" value="Glycogen Phosphorylase B"/>
    <property type="match status" value="2"/>
</dbReference>
<name>A0A2J7Q382_9NEOP</name>
<dbReference type="FunCoup" id="A0A2J7Q382">
    <property type="interactions" value="357"/>
</dbReference>
<dbReference type="FunFam" id="3.40.50.2000:FF:000144">
    <property type="entry name" value="UDP-glucuronosyltransferase"/>
    <property type="match status" value="1"/>
</dbReference>
<evidence type="ECO:0000256" key="3">
    <source>
        <dbReference type="ARBA" id="ARBA00022679"/>
    </source>
</evidence>
<keyword evidence="7" id="KW-1185">Reference proteome</keyword>
<feature type="transmembrane region" description="Helical" evidence="5">
    <location>
        <begin position="478"/>
        <end position="505"/>
    </location>
</feature>
<keyword evidence="5" id="KW-0732">Signal</keyword>
<accession>A0A2J7Q382</accession>
<dbReference type="AlphaFoldDB" id="A0A2J7Q382"/>
<dbReference type="InParanoid" id="A0A2J7Q382"/>
<dbReference type="InterPro" id="IPR002213">
    <property type="entry name" value="UDP_glucos_trans"/>
</dbReference>
<dbReference type="GO" id="GO:0016020">
    <property type="term" value="C:membrane"/>
    <property type="evidence" value="ECO:0007669"/>
    <property type="project" value="UniProtKB-SubCell"/>
</dbReference>
<reference evidence="6 7" key="1">
    <citation type="submission" date="2017-12" db="EMBL/GenBank/DDBJ databases">
        <title>Hemimetabolous genomes reveal molecular basis of termite eusociality.</title>
        <authorList>
            <person name="Harrison M.C."/>
            <person name="Jongepier E."/>
            <person name="Robertson H.M."/>
            <person name="Arning N."/>
            <person name="Bitard-Feildel T."/>
            <person name="Chao H."/>
            <person name="Childers C.P."/>
            <person name="Dinh H."/>
            <person name="Doddapaneni H."/>
            <person name="Dugan S."/>
            <person name="Gowin J."/>
            <person name="Greiner C."/>
            <person name="Han Y."/>
            <person name="Hu H."/>
            <person name="Hughes D.S.T."/>
            <person name="Huylmans A.-K."/>
            <person name="Kemena C."/>
            <person name="Kremer L.P.M."/>
            <person name="Lee S.L."/>
            <person name="Lopez-Ezquerra A."/>
            <person name="Mallet L."/>
            <person name="Monroy-Kuhn J.M."/>
            <person name="Moser A."/>
            <person name="Murali S.C."/>
            <person name="Muzny D.M."/>
            <person name="Otani S."/>
            <person name="Piulachs M.-D."/>
            <person name="Poelchau M."/>
            <person name="Qu J."/>
            <person name="Schaub F."/>
            <person name="Wada-Katsumata A."/>
            <person name="Worley K.C."/>
            <person name="Xie Q."/>
            <person name="Ylla G."/>
            <person name="Poulsen M."/>
            <person name="Gibbs R.A."/>
            <person name="Schal C."/>
            <person name="Richards S."/>
            <person name="Belles X."/>
            <person name="Korb J."/>
            <person name="Bornberg-Bauer E."/>
        </authorList>
    </citation>
    <scope>NUCLEOTIDE SEQUENCE [LARGE SCALE GENOMIC DNA]</scope>
    <source>
        <tissue evidence="6">Whole body</tissue>
    </source>
</reference>